<dbReference type="Pfam" id="PF00135">
    <property type="entry name" value="COesterase"/>
    <property type="match status" value="1"/>
</dbReference>
<evidence type="ECO:0000313" key="4">
    <source>
        <dbReference type="Proteomes" id="UP000076502"/>
    </source>
</evidence>
<evidence type="ECO:0000256" key="1">
    <source>
        <dbReference type="ARBA" id="ARBA00023180"/>
    </source>
</evidence>
<accession>A0A154P7W0</accession>
<dbReference type="AlphaFoldDB" id="A0A154P7W0"/>
<evidence type="ECO:0000259" key="2">
    <source>
        <dbReference type="Pfam" id="PF00135"/>
    </source>
</evidence>
<dbReference type="InterPro" id="IPR050309">
    <property type="entry name" value="Type-B_Carboxylest/Lipase"/>
</dbReference>
<dbReference type="PANTHER" id="PTHR11559">
    <property type="entry name" value="CARBOXYLESTERASE"/>
    <property type="match status" value="1"/>
</dbReference>
<organism evidence="3 4">
    <name type="scientific">Dufourea novaeangliae</name>
    <name type="common">Sweat bee</name>
    <dbReference type="NCBI Taxonomy" id="178035"/>
    <lineage>
        <taxon>Eukaryota</taxon>
        <taxon>Metazoa</taxon>
        <taxon>Ecdysozoa</taxon>
        <taxon>Arthropoda</taxon>
        <taxon>Hexapoda</taxon>
        <taxon>Insecta</taxon>
        <taxon>Pterygota</taxon>
        <taxon>Neoptera</taxon>
        <taxon>Endopterygota</taxon>
        <taxon>Hymenoptera</taxon>
        <taxon>Apocrita</taxon>
        <taxon>Aculeata</taxon>
        <taxon>Apoidea</taxon>
        <taxon>Anthophila</taxon>
        <taxon>Halictidae</taxon>
        <taxon>Rophitinae</taxon>
        <taxon>Dufourea</taxon>
    </lineage>
</organism>
<dbReference type="Gene3D" id="3.40.50.1820">
    <property type="entry name" value="alpha/beta hydrolase"/>
    <property type="match status" value="1"/>
</dbReference>
<proteinExistence type="predicted"/>
<dbReference type="EMBL" id="KQ434839">
    <property type="protein sequence ID" value="KZC07957.1"/>
    <property type="molecule type" value="Genomic_DNA"/>
</dbReference>
<evidence type="ECO:0000313" key="3">
    <source>
        <dbReference type="EMBL" id="KZC07957.1"/>
    </source>
</evidence>
<dbReference type="OrthoDB" id="19653at2759"/>
<dbReference type="InterPro" id="IPR002018">
    <property type="entry name" value="CarbesteraseB"/>
</dbReference>
<keyword evidence="1" id="KW-0325">Glycoprotein</keyword>
<sequence length="343" mass="40090">MLHLVSPMSKDLFHRAIVMSGSLLTTEPYPTDQKNLAIKQATLLNCPTNNTREMLSCLKSKPVENFTKTMSDLFEWHGDPIVVWYPTVEPNIPGVERFLTAQPVDLIRRGQFHQVPVIFGVTKDEFGGVVVLFENGTRTGNDYYREMRDNWDRIAPISFMYEGGTERSKYVSRELREFYFKGRPIDSANRNGLAEIYADSVIIFPMWRGASLIAEYSRKPVYFYEFTYQGRYSFTMWNATTPYGVVHHDDLQYLFFMKQFFPFFDRTAPEVQMVELYTSMWTNFIETGEPVPKSGPFNNIKWDRFAPAKKNYLEINVNPTMRTGLYSDRMKEWERLFPLPSLS</sequence>
<dbReference type="SUPFAM" id="SSF53474">
    <property type="entry name" value="alpha/beta-Hydrolases"/>
    <property type="match status" value="1"/>
</dbReference>
<dbReference type="Proteomes" id="UP000076502">
    <property type="component" value="Unassembled WGS sequence"/>
</dbReference>
<keyword evidence="4" id="KW-1185">Reference proteome</keyword>
<dbReference type="InterPro" id="IPR029058">
    <property type="entry name" value="AB_hydrolase_fold"/>
</dbReference>
<feature type="domain" description="Carboxylesterase type B" evidence="2">
    <location>
        <begin position="2"/>
        <end position="333"/>
    </location>
</feature>
<gene>
    <name evidence="3" type="ORF">WN55_09020</name>
</gene>
<name>A0A154P7W0_DUFNO</name>
<dbReference type="STRING" id="178035.A0A154P7W0"/>
<reference evidence="3 4" key="1">
    <citation type="submission" date="2015-07" db="EMBL/GenBank/DDBJ databases">
        <title>The genome of Dufourea novaeangliae.</title>
        <authorList>
            <person name="Pan H."/>
            <person name="Kapheim K."/>
        </authorList>
    </citation>
    <scope>NUCLEOTIDE SEQUENCE [LARGE SCALE GENOMIC DNA]</scope>
    <source>
        <strain evidence="3">0120121106</strain>
        <tissue evidence="3">Whole body</tissue>
    </source>
</reference>
<protein>
    <submittedName>
        <fullName evidence="3">Esterase E4</fullName>
    </submittedName>
</protein>